<comment type="catalytic activity">
    <reaction evidence="6">
        <text>biotin + L-lysyl-[protein] + ATP = N(6)-biotinyl-L-lysyl-[protein] + AMP + diphosphate + H(+)</text>
        <dbReference type="Rhea" id="RHEA:11756"/>
        <dbReference type="Rhea" id="RHEA-COMP:9752"/>
        <dbReference type="Rhea" id="RHEA-COMP:10505"/>
        <dbReference type="ChEBI" id="CHEBI:15378"/>
        <dbReference type="ChEBI" id="CHEBI:29969"/>
        <dbReference type="ChEBI" id="CHEBI:30616"/>
        <dbReference type="ChEBI" id="CHEBI:33019"/>
        <dbReference type="ChEBI" id="CHEBI:57586"/>
        <dbReference type="ChEBI" id="CHEBI:83144"/>
        <dbReference type="ChEBI" id="CHEBI:456215"/>
        <dbReference type="EC" id="6.3.4.15"/>
    </reaction>
</comment>
<keyword evidence="1" id="KW-0436">Ligase</keyword>
<evidence type="ECO:0000256" key="6">
    <source>
        <dbReference type="ARBA" id="ARBA00047846"/>
    </source>
</evidence>
<evidence type="ECO:0000256" key="7">
    <source>
        <dbReference type="SAM" id="MobiDB-lite"/>
    </source>
</evidence>
<dbReference type="Gene3D" id="3.30.930.10">
    <property type="entry name" value="Bira Bifunctional Protein, Domain 2"/>
    <property type="match status" value="1"/>
</dbReference>
<dbReference type="PATRIC" id="fig|52.7.peg.6694"/>
<accession>A0A0K1EMK3</accession>
<dbReference type="CDD" id="cd16442">
    <property type="entry name" value="BPL"/>
    <property type="match status" value="1"/>
</dbReference>
<feature type="region of interest" description="Disordered" evidence="7">
    <location>
        <begin position="32"/>
        <end position="69"/>
    </location>
</feature>
<dbReference type="SUPFAM" id="SSF55681">
    <property type="entry name" value="Class II aaRS and biotin synthetases"/>
    <property type="match status" value="1"/>
</dbReference>
<reference evidence="9 10" key="1">
    <citation type="submission" date="2015-07" db="EMBL/GenBank/DDBJ databases">
        <title>Genome analysis of myxobacterium Chondromyces crocatus Cm c5 reveals a high potential for natural compound synthesis and the genetic basis for the loss of fruiting body formation.</title>
        <authorList>
            <person name="Zaburannyi N."/>
            <person name="Bunk B."/>
            <person name="Maier J."/>
            <person name="Overmann J."/>
            <person name="Mueller R."/>
        </authorList>
    </citation>
    <scope>NUCLEOTIDE SEQUENCE [LARGE SCALE GENOMIC DNA]</scope>
    <source>
        <strain evidence="9 10">Cm c5</strain>
    </source>
</reference>
<proteinExistence type="predicted"/>
<dbReference type="PANTHER" id="PTHR12835">
    <property type="entry name" value="BIOTIN PROTEIN LIGASE"/>
    <property type="match status" value="1"/>
</dbReference>
<feature type="domain" description="BPL/LPL catalytic" evidence="8">
    <location>
        <begin position="20"/>
        <end position="203"/>
    </location>
</feature>
<evidence type="ECO:0000256" key="2">
    <source>
        <dbReference type="ARBA" id="ARBA00022741"/>
    </source>
</evidence>
<dbReference type="GO" id="GO:0005524">
    <property type="term" value="F:ATP binding"/>
    <property type="evidence" value="ECO:0007669"/>
    <property type="project" value="UniProtKB-KW"/>
</dbReference>
<dbReference type="InterPro" id="IPR004408">
    <property type="entry name" value="Biotin_CoA_COase_ligase"/>
</dbReference>
<evidence type="ECO:0000313" key="10">
    <source>
        <dbReference type="Proteomes" id="UP000067626"/>
    </source>
</evidence>
<name>A0A0K1EMK3_CHOCO</name>
<feature type="compositionally biased region" description="Low complexity" evidence="7">
    <location>
        <begin position="39"/>
        <end position="49"/>
    </location>
</feature>
<keyword evidence="2" id="KW-0547">Nucleotide-binding</keyword>
<dbReference type="InterPro" id="IPR004143">
    <property type="entry name" value="BPL_LPL_catalytic"/>
</dbReference>
<evidence type="ECO:0000313" key="9">
    <source>
        <dbReference type="EMBL" id="AKT41868.1"/>
    </source>
</evidence>
<dbReference type="InterPro" id="IPR008988">
    <property type="entry name" value="Transcriptional_repressor_C"/>
</dbReference>
<gene>
    <name evidence="9" type="ORF">CMC5_060890</name>
</gene>
<dbReference type="EC" id="6.3.4.15" evidence="5"/>
<dbReference type="AlphaFoldDB" id="A0A0K1EMK3"/>
<keyword evidence="10" id="KW-1185">Reference proteome</keyword>
<dbReference type="InterPro" id="IPR003142">
    <property type="entry name" value="BPL_C"/>
</dbReference>
<dbReference type="EMBL" id="CP012159">
    <property type="protein sequence ID" value="AKT41868.1"/>
    <property type="molecule type" value="Genomic_DNA"/>
</dbReference>
<dbReference type="STRING" id="52.CMC5_060890"/>
<evidence type="ECO:0000256" key="3">
    <source>
        <dbReference type="ARBA" id="ARBA00022840"/>
    </source>
</evidence>
<dbReference type="Pfam" id="PF03099">
    <property type="entry name" value="BPL_LplA_LipB"/>
    <property type="match status" value="1"/>
</dbReference>
<dbReference type="GO" id="GO:0004077">
    <property type="term" value="F:biotin--[biotin carboxyl-carrier protein] ligase activity"/>
    <property type="evidence" value="ECO:0007669"/>
    <property type="project" value="UniProtKB-EC"/>
</dbReference>
<sequence>MTLLDEAALRHALARHGATLGTPLTLLAQTGSTSDDARQAAARGAPQGATFLADEQTSGRGRGGHRWHSPPGENLYLSVVLRPRVPPTAAAPISLVCGLAVATLVERALAPREDTAAHVAVKWPNDVLVNGRKIAGILVEGQIRGDTLQSLVVGIGLNVSAQRFPDELAARATSLALLGAQRSREELAAELLALLGHSVDRFAREGLRAFADELAQRDWLRGRNVAIGDLSGTACGIDTEGHLLIRRDTGEVRAIAAGEVSVRYDGRLDPSS</sequence>
<evidence type="ECO:0000256" key="5">
    <source>
        <dbReference type="ARBA" id="ARBA00024227"/>
    </source>
</evidence>
<dbReference type="GO" id="GO:0005737">
    <property type="term" value="C:cytoplasm"/>
    <property type="evidence" value="ECO:0007669"/>
    <property type="project" value="TreeGrafter"/>
</dbReference>
<dbReference type="NCBIfam" id="TIGR00121">
    <property type="entry name" value="birA_ligase"/>
    <property type="match status" value="1"/>
</dbReference>
<dbReference type="OrthoDB" id="9807064at2"/>
<dbReference type="Gene3D" id="2.30.30.100">
    <property type="match status" value="1"/>
</dbReference>
<dbReference type="Proteomes" id="UP000067626">
    <property type="component" value="Chromosome"/>
</dbReference>
<dbReference type="PANTHER" id="PTHR12835:SF5">
    <property type="entry name" value="BIOTIN--PROTEIN LIGASE"/>
    <property type="match status" value="1"/>
</dbReference>
<dbReference type="RefSeq" id="WP_050433579.1">
    <property type="nucleotide sequence ID" value="NZ_CP012159.1"/>
</dbReference>
<dbReference type="KEGG" id="ccro:CMC5_060890"/>
<keyword evidence="3" id="KW-0067">ATP-binding</keyword>
<dbReference type="InterPro" id="IPR045864">
    <property type="entry name" value="aa-tRNA-synth_II/BPL/LPL"/>
</dbReference>
<evidence type="ECO:0000256" key="4">
    <source>
        <dbReference type="ARBA" id="ARBA00023267"/>
    </source>
</evidence>
<keyword evidence="4" id="KW-0092">Biotin</keyword>
<evidence type="ECO:0000259" key="8">
    <source>
        <dbReference type="PROSITE" id="PS51733"/>
    </source>
</evidence>
<dbReference type="Pfam" id="PF02237">
    <property type="entry name" value="BPL_C"/>
    <property type="match status" value="1"/>
</dbReference>
<protein>
    <recommendedName>
        <fullName evidence="5">biotin--[biotin carboxyl-carrier protein] ligase</fullName>
        <ecNumber evidence="5">6.3.4.15</ecNumber>
    </recommendedName>
</protein>
<organism evidence="9 10">
    <name type="scientific">Chondromyces crocatus</name>
    <dbReference type="NCBI Taxonomy" id="52"/>
    <lineage>
        <taxon>Bacteria</taxon>
        <taxon>Pseudomonadati</taxon>
        <taxon>Myxococcota</taxon>
        <taxon>Polyangia</taxon>
        <taxon>Polyangiales</taxon>
        <taxon>Polyangiaceae</taxon>
        <taxon>Chondromyces</taxon>
    </lineage>
</organism>
<dbReference type="PROSITE" id="PS51733">
    <property type="entry name" value="BPL_LPL_CATALYTIC"/>
    <property type="match status" value="1"/>
</dbReference>
<dbReference type="SUPFAM" id="SSF50037">
    <property type="entry name" value="C-terminal domain of transcriptional repressors"/>
    <property type="match status" value="1"/>
</dbReference>
<evidence type="ECO:0000256" key="1">
    <source>
        <dbReference type="ARBA" id="ARBA00022598"/>
    </source>
</evidence>